<dbReference type="EMBL" id="JASCZI010241740">
    <property type="protein sequence ID" value="MED6206132.1"/>
    <property type="molecule type" value="Genomic_DNA"/>
</dbReference>
<name>A0ABU6Y6S4_9FABA</name>
<evidence type="ECO:0000256" key="1">
    <source>
        <dbReference type="SAM" id="MobiDB-lite"/>
    </source>
</evidence>
<proteinExistence type="predicted"/>
<evidence type="ECO:0000313" key="3">
    <source>
        <dbReference type="Proteomes" id="UP001341840"/>
    </source>
</evidence>
<keyword evidence="3" id="KW-1185">Reference proteome</keyword>
<protein>
    <submittedName>
        <fullName evidence="2">Uncharacterized protein</fullName>
    </submittedName>
</protein>
<comment type="caution">
    <text evidence="2">The sequence shown here is derived from an EMBL/GenBank/DDBJ whole genome shotgun (WGS) entry which is preliminary data.</text>
</comment>
<gene>
    <name evidence="2" type="ORF">PIB30_023995</name>
</gene>
<feature type="region of interest" description="Disordered" evidence="1">
    <location>
        <begin position="16"/>
        <end position="37"/>
    </location>
</feature>
<dbReference type="InterPro" id="IPR036396">
    <property type="entry name" value="Cyt_P450_sf"/>
</dbReference>
<sequence length="142" mass="15967">MCIPVHILPPQITIHRPKPAAGKDGVSHRGGEPGVLDDGMEGPAGEVFLRPRREVFIRSFQDFTAFQAHGIVCGGAAGNKFLFSNENKLVTLWMPDNMHKVFPSSFHHTTCNGEPANKVRKLLPQFLKPEALRRYVDYDLFW</sequence>
<evidence type="ECO:0000313" key="2">
    <source>
        <dbReference type="EMBL" id="MED6206132.1"/>
    </source>
</evidence>
<reference evidence="2 3" key="1">
    <citation type="journal article" date="2023" name="Plants (Basel)">
        <title>Bridging the Gap: Combining Genomics and Transcriptomics Approaches to Understand Stylosanthes scabra, an Orphan Legume from the Brazilian Caatinga.</title>
        <authorList>
            <person name="Ferreira-Neto J.R.C."/>
            <person name="da Silva M.D."/>
            <person name="Binneck E."/>
            <person name="de Melo N.F."/>
            <person name="da Silva R.H."/>
            <person name="de Melo A.L.T.M."/>
            <person name="Pandolfi V."/>
            <person name="Bustamante F.O."/>
            <person name="Brasileiro-Vidal A.C."/>
            <person name="Benko-Iseppon A.M."/>
        </authorList>
    </citation>
    <scope>NUCLEOTIDE SEQUENCE [LARGE SCALE GENOMIC DNA]</scope>
    <source>
        <tissue evidence="2">Leaves</tissue>
    </source>
</reference>
<dbReference type="Gene3D" id="1.10.630.10">
    <property type="entry name" value="Cytochrome P450"/>
    <property type="match status" value="1"/>
</dbReference>
<organism evidence="2 3">
    <name type="scientific">Stylosanthes scabra</name>
    <dbReference type="NCBI Taxonomy" id="79078"/>
    <lineage>
        <taxon>Eukaryota</taxon>
        <taxon>Viridiplantae</taxon>
        <taxon>Streptophyta</taxon>
        <taxon>Embryophyta</taxon>
        <taxon>Tracheophyta</taxon>
        <taxon>Spermatophyta</taxon>
        <taxon>Magnoliopsida</taxon>
        <taxon>eudicotyledons</taxon>
        <taxon>Gunneridae</taxon>
        <taxon>Pentapetalae</taxon>
        <taxon>rosids</taxon>
        <taxon>fabids</taxon>
        <taxon>Fabales</taxon>
        <taxon>Fabaceae</taxon>
        <taxon>Papilionoideae</taxon>
        <taxon>50 kb inversion clade</taxon>
        <taxon>dalbergioids sensu lato</taxon>
        <taxon>Dalbergieae</taxon>
        <taxon>Pterocarpus clade</taxon>
        <taxon>Stylosanthes</taxon>
    </lineage>
</organism>
<dbReference type="Proteomes" id="UP001341840">
    <property type="component" value="Unassembled WGS sequence"/>
</dbReference>
<accession>A0ABU6Y6S4</accession>